<dbReference type="Proteomes" id="UP001457282">
    <property type="component" value="Unassembled WGS sequence"/>
</dbReference>
<organism evidence="7 8">
    <name type="scientific">Rubus argutus</name>
    <name type="common">Southern blackberry</name>
    <dbReference type="NCBI Taxonomy" id="59490"/>
    <lineage>
        <taxon>Eukaryota</taxon>
        <taxon>Viridiplantae</taxon>
        <taxon>Streptophyta</taxon>
        <taxon>Embryophyta</taxon>
        <taxon>Tracheophyta</taxon>
        <taxon>Spermatophyta</taxon>
        <taxon>Magnoliopsida</taxon>
        <taxon>eudicotyledons</taxon>
        <taxon>Gunneridae</taxon>
        <taxon>Pentapetalae</taxon>
        <taxon>rosids</taxon>
        <taxon>fabids</taxon>
        <taxon>Rosales</taxon>
        <taxon>Rosaceae</taxon>
        <taxon>Rosoideae</taxon>
        <taxon>Rosoideae incertae sedis</taxon>
        <taxon>Rubus</taxon>
    </lineage>
</organism>
<sequence length="247" mass="26297">MLKIQALLYLIFIFIFLFFSGAHAARISIKNNCPYMIWPASLTADQKPQLALTGFQLAPGASNFVDTPVPWTGRFWARTDCSTDDSGKFACASPGDCASGQVSCNGNGGQTPATLVEFTIAQGGGQDFYDVSLVDGFNLPVSVTPQGGNGDCRSSSCAANVNANCPSELQVKKGDGSVVGCKSACTAFNQPKYCCSPPNDKPETCPPTDYSMKFSQQCPQAYSYAYDDKKGTFTCFGGPNYAITFCP</sequence>
<evidence type="ECO:0000313" key="7">
    <source>
        <dbReference type="EMBL" id="KAK9922155.1"/>
    </source>
</evidence>
<dbReference type="PANTHER" id="PTHR31048">
    <property type="entry name" value="OS03G0233200 PROTEIN"/>
    <property type="match status" value="1"/>
</dbReference>
<gene>
    <name evidence="7" type="ORF">M0R45_030635</name>
</gene>
<dbReference type="GO" id="GO:0005576">
    <property type="term" value="C:extracellular region"/>
    <property type="evidence" value="ECO:0007669"/>
    <property type="project" value="UniProtKB-SubCell"/>
</dbReference>
<evidence type="ECO:0000256" key="4">
    <source>
        <dbReference type="ARBA" id="ARBA00023157"/>
    </source>
</evidence>
<dbReference type="Pfam" id="PF00314">
    <property type="entry name" value="Thaumatin"/>
    <property type="match status" value="1"/>
</dbReference>
<keyword evidence="6" id="KW-0732">Signal</keyword>
<dbReference type="InterPro" id="IPR001938">
    <property type="entry name" value="Thaumatin"/>
</dbReference>
<protein>
    <submittedName>
        <fullName evidence="7">Uncharacterized protein</fullName>
    </submittedName>
</protein>
<feature type="disulfide bond" evidence="5">
    <location>
        <begin position="165"/>
        <end position="181"/>
    </location>
</feature>
<feature type="disulfide bond" evidence="5">
    <location>
        <begin position="185"/>
        <end position="194"/>
    </location>
</feature>
<dbReference type="GO" id="GO:0006952">
    <property type="term" value="P:defense response"/>
    <property type="evidence" value="ECO:0007669"/>
    <property type="project" value="UniProtKB-ARBA"/>
</dbReference>
<dbReference type="FunFam" id="2.60.110.10:FF:000002">
    <property type="entry name" value="Thaumatin-like protein 1a"/>
    <property type="match status" value="1"/>
</dbReference>
<evidence type="ECO:0000256" key="5">
    <source>
        <dbReference type="PIRSR" id="PIRSR002703-1"/>
    </source>
</evidence>
<dbReference type="Gene3D" id="2.60.110.10">
    <property type="entry name" value="Thaumatin"/>
    <property type="match status" value="1"/>
</dbReference>
<dbReference type="PIRSF" id="PIRSF002703">
    <property type="entry name" value="Thaumatin"/>
    <property type="match status" value="1"/>
</dbReference>
<comment type="caution">
    <text evidence="7">The sequence shown here is derived from an EMBL/GenBank/DDBJ whole genome shotgun (WGS) entry which is preliminary data.</text>
</comment>
<dbReference type="InterPro" id="IPR037176">
    <property type="entry name" value="Osmotin/thaumatin-like_sf"/>
</dbReference>
<feature type="disulfide bond" evidence="5">
    <location>
        <begin position="157"/>
        <end position="218"/>
    </location>
</feature>
<dbReference type="PROSITE" id="PS51367">
    <property type="entry name" value="THAUMATIN_2"/>
    <property type="match status" value="1"/>
</dbReference>
<feature type="disulfide bond" evidence="5">
    <location>
        <begin position="33"/>
        <end position="246"/>
    </location>
</feature>
<feature type="disulfide bond" evidence="5">
    <location>
        <begin position="195"/>
        <end position="205"/>
    </location>
</feature>
<keyword evidence="8" id="KW-1185">Reference proteome</keyword>
<dbReference type="EMBL" id="JBEDUW010000006">
    <property type="protein sequence ID" value="KAK9922155.1"/>
    <property type="molecule type" value="Genomic_DNA"/>
</dbReference>
<dbReference type="SUPFAM" id="SSF49870">
    <property type="entry name" value="Osmotin, thaumatin-like protein"/>
    <property type="match status" value="1"/>
</dbReference>
<evidence type="ECO:0000256" key="1">
    <source>
        <dbReference type="ARBA" id="ARBA00004613"/>
    </source>
</evidence>
<feature type="disulfide bond" evidence="5">
    <location>
        <begin position="97"/>
        <end position="104"/>
    </location>
</feature>
<name>A0AAW1WFX6_RUBAR</name>
<keyword evidence="4 5" id="KW-1015">Disulfide bond</keyword>
<dbReference type="SMART" id="SM00205">
    <property type="entry name" value="THN"/>
    <property type="match status" value="1"/>
</dbReference>
<dbReference type="AlphaFoldDB" id="A0AAW1WFX6"/>
<evidence type="ECO:0000256" key="3">
    <source>
        <dbReference type="ARBA" id="ARBA00022525"/>
    </source>
</evidence>
<comment type="subcellular location">
    <subcellularLocation>
        <location evidence="1">Secreted</location>
    </subcellularLocation>
</comment>
<evidence type="ECO:0000313" key="8">
    <source>
        <dbReference type="Proteomes" id="UP001457282"/>
    </source>
</evidence>
<comment type="similarity">
    <text evidence="2">Belongs to the thaumatin family.</text>
</comment>
<dbReference type="PRINTS" id="PR00347">
    <property type="entry name" value="THAUMATIN"/>
</dbReference>
<accession>A0AAW1WFX6</accession>
<evidence type="ECO:0000256" key="6">
    <source>
        <dbReference type="SAM" id="SignalP"/>
    </source>
</evidence>
<proteinExistence type="inferred from homology"/>
<reference evidence="7 8" key="1">
    <citation type="journal article" date="2023" name="G3 (Bethesda)">
        <title>A chromosome-length genome assembly and annotation of blackberry (Rubus argutus, cv. 'Hillquist').</title>
        <authorList>
            <person name="Bruna T."/>
            <person name="Aryal R."/>
            <person name="Dudchenko O."/>
            <person name="Sargent D.J."/>
            <person name="Mead D."/>
            <person name="Buti M."/>
            <person name="Cavallini A."/>
            <person name="Hytonen T."/>
            <person name="Andres J."/>
            <person name="Pham M."/>
            <person name="Weisz D."/>
            <person name="Mascagni F."/>
            <person name="Usai G."/>
            <person name="Natali L."/>
            <person name="Bassil N."/>
            <person name="Fernandez G.E."/>
            <person name="Lomsadze A."/>
            <person name="Armour M."/>
            <person name="Olukolu B."/>
            <person name="Poorten T."/>
            <person name="Britton C."/>
            <person name="Davik J."/>
            <person name="Ashrafi H."/>
            <person name="Aiden E.L."/>
            <person name="Borodovsky M."/>
            <person name="Worthington M."/>
        </authorList>
    </citation>
    <scope>NUCLEOTIDE SEQUENCE [LARGE SCALE GENOMIC DNA]</scope>
    <source>
        <strain evidence="7">PI 553951</strain>
    </source>
</reference>
<feature type="disulfide bond" evidence="5">
    <location>
        <begin position="152"/>
        <end position="235"/>
    </location>
</feature>
<feature type="disulfide bond" evidence="5">
    <location>
        <begin position="81"/>
        <end position="91"/>
    </location>
</feature>
<dbReference type="CDD" id="cd09218">
    <property type="entry name" value="TLP-PA"/>
    <property type="match status" value="1"/>
</dbReference>
<feature type="chain" id="PRO_5043990956" evidence="6">
    <location>
        <begin position="25"/>
        <end position="247"/>
    </location>
</feature>
<evidence type="ECO:0000256" key="2">
    <source>
        <dbReference type="ARBA" id="ARBA00010607"/>
    </source>
</evidence>
<keyword evidence="3" id="KW-0964">Secreted</keyword>
<feature type="signal peptide" evidence="6">
    <location>
        <begin position="1"/>
        <end position="24"/>
    </location>
</feature>